<dbReference type="PANTHER" id="PTHR11712:SF332">
    <property type="entry name" value="3-OXOACYL-[ACYL-CARRIER-PROTEIN] SYNTHASE II, CHLOROPLASTIC"/>
    <property type="match status" value="1"/>
</dbReference>
<proteinExistence type="predicted"/>
<keyword evidence="5" id="KW-1185">Reference proteome</keyword>
<comment type="caution">
    <text evidence="4">The sequence shown here is derived from an EMBL/GenBank/DDBJ whole genome shotgun (WGS) entry which is preliminary data.</text>
</comment>
<dbReference type="GO" id="GO:0006633">
    <property type="term" value="P:fatty acid biosynthetic process"/>
    <property type="evidence" value="ECO:0007669"/>
    <property type="project" value="TreeGrafter"/>
</dbReference>
<evidence type="ECO:0000313" key="5">
    <source>
        <dbReference type="Proteomes" id="UP001202328"/>
    </source>
</evidence>
<dbReference type="InterPro" id="IPR016039">
    <property type="entry name" value="Thiolase-like"/>
</dbReference>
<gene>
    <name evidence="4" type="ORF">MKW98_028915</name>
</gene>
<evidence type="ECO:0000256" key="1">
    <source>
        <dbReference type="ARBA" id="ARBA00013191"/>
    </source>
</evidence>
<reference evidence="4" key="1">
    <citation type="submission" date="2022-04" db="EMBL/GenBank/DDBJ databases">
        <title>A functionally conserved STORR gene fusion in Papaver species that diverged 16.8 million years ago.</title>
        <authorList>
            <person name="Catania T."/>
        </authorList>
    </citation>
    <scope>NUCLEOTIDE SEQUENCE</scope>
    <source>
        <strain evidence="4">S-188037</strain>
    </source>
</reference>
<dbReference type="GO" id="GO:0004315">
    <property type="term" value="F:3-oxoacyl-[acyl-carrier-protein] synthase activity"/>
    <property type="evidence" value="ECO:0007669"/>
    <property type="project" value="UniProtKB-EC"/>
</dbReference>
<evidence type="ECO:0000313" key="4">
    <source>
        <dbReference type="EMBL" id="KAI3857651.1"/>
    </source>
</evidence>
<dbReference type="AlphaFoldDB" id="A0AAD4S358"/>
<dbReference type="InterPro" id="IPR014030">
    <property type="entry name" value="Ketoacyl_synth_N"/>
</dbReference>
<dbReference type="GO" id="GO:0005739">
    <property type="term" value="C:mitochondrion"/>
    <property type="evidence" value="ECO:0007669"/>
    <property type="project" value="TreeGrafter"/>
</dbReference>
<organism evidence="4 5">
    <name type="scientific">Papaver atlanticum</name>
    <dbReference type="NCBI Taxonomy" id="357466"/>
    <lineage>
        <taxon>Eukaryota</taxon>
        <taxon>Viridiplantae</taxon>
        <taxon>Streptophyta</taxon>
        <taxon>Embryophyta</taxon>
        <taxon>Tracheophyta</taxon>
        <taxon>Spermatophyta</taxon>
        <taxon>Magnoliopsida</taxon>
        <taxon>Ranunculales</taxon>
        <taxon>Papaveraceae</taxon>
        <taxon>Papaveroideae</taxon>
        <taxon>Papaver</taxon>
    </lineage>
</organism>
<dbReference type="Pfam" id="PF00109">
    <property type="entry name" value="ketoacyl-synt"/>
    <property type="match status" value="1"/>
</dbReference>
<dbReference type="Gene3D" id="3.40.47.10">
    <property type="match status" value="1"/>
</dbReference>
<dbReference type="PANTHER" id="PTHR11712">
    <property type="entry name" value="POLYKETIDE SYNTHASE-RELATED"/>
    <property type="match status" value="1"/>
</dbReference>
<dbReference type="SUPFAM" id="SSF53901">
    <property type="entry name" value="Thiolase-like"/>
    <property type="match status" value="1"/>
</dbReference>
<dbReference type="EMBL" id="JAJJMB010014829">
    <property type="protein sequence ID" value="KAI3857651.1"/>
    <property type="molecule type" value="Genomic_DNA"/>
</dbReference>
<evidence type="ECO:0000256" key="2">
    <source>
        <dbReference type="ARBA" id="ARBA00022679"/>
    </source>
</evidence>
<accession>A0AAD4S358</accession>
<sequence length="72" mass="7875">MNPFCTCVSFAITRMDGPNYSISTAYATSNFCILNAANRIIRGEADVMLCDGSDSVIIPLEKRKPPTAQLFI</sequence>
<name>A0AAD4S358_9MAGN</name>
<protein>
    <recommendedName>
        <fullName evidence="1">beta-ketoacyl-[acyl-carrier-protein] synthase I</fullName>
        <ecNumber evidence="1">2.3.1.41</ecNumber>
    </recommendedName>
</protein>
<keyword evidence="2" id="KW-0808">Transferase</keyword>
<dbReference type="InterPro" id="IPR000794">
    <property type="entry name" value="Beta-ketoacyl_synthase"/>
</dbReference>
<dbReference type="EC" id="2.3.1.41" evidence="1"/>
<evidence type="ECO:0000259" key="3">
    <source>
        <dbReference type="Pfam" id="PF00109"/>
    </source>
</evidence>
<feature type="domain" description="Beta-ketoacyl synthase-like N-terminal" evidence="3">
    <location>
        <begin position="6"/>
        <end position="60"/>
    </location>
</feature>
<dbReference type="Proteomes" id="UP001202328">
    <property type="component" value="Unassembled WGS sequence"/>
</dbReference>